<dbReference type="InterPro" id="IPR015943">
    <property type="entry name" value="WD40/YVTN_repeat-like_dom_sf"/>
</dbReference>
<dbReference type="InterPro" id="IPR000719">
    <property type="entry name" value="Prot_kinase_dom"/>
</dbReference>
<dbReference type="SMART" id="SM00320">
    <property type="entry name" value="WD40"/>
    <property type="match status" value="3"/>
</dbReference>
<feature type="domain" description="Protein kinase" evidence="1">
    <location>
        <begin position="1"/>
        <end position="203"/>
    </location>
</feature>
<gene>
    <name evidence="2" type="ORF">CDL15_Pgr003572</name>
</gene>
<evidence type="ECO:0000259" key="1">
    <source>
        <dbReference type="PROSITE" id="PS50011"/>
    </source>
</evidence>
<dbReference type="PANTHER" id="PTHR44218:SF6">
    <property type="entry name" value="PROTEIN SUPPRESSOR OF PHYA-105 1"/>
    <property type="match status" value="1"/>
</dbReference>
<dbReference type="PANTHER" id="PTHR44218">
    <property type="entry name" value="PROTEIN SPA1-RELATED 2"/>
    <property type="match status" value="1"/>
</dbReference>
<dbReference type="Proteomes" id="UP000197138">
    <property type="component" value="Unassembled WGS sequence"/>
</dbReference>
<sequence>MDFAHSQDIILQELRPSRFILLPSDKVRYAGSSVKSRSTLALMNCDSERKRPRAEENIGAAKVMASKQQKLDQDVKTIERLQDSTCTQGNFSGQIMHDNRPVMVPLEEEWYTSPEECNRVDCGTTSNVYSLGVFLFELLCSFESWDARQVAMSDLQHRILPSGFLSENPKEAGFCLWLLHPDHSSRPTARFEICGKLKCDDLLNAVNVIRSIGFNRNEDYRATAGVSKKINVFEFSTLLDDSIDIHYPAVEMSNKSKLSCVCWNSYMRSFLASTDYDGLIWDAGTARSLSQYDEHQKRAWGVDFCQVDPMRFASGSDDCSTKLWSIYEASTIWNPANVCCAQFLAQSTNLLALGSGIGHPRISSHQLLKLKREALCSAGGSKLVGKGLGVRG</sequence>
<proteinExistence type="predicted"/>
<protein>
    <recommendedName>
        <fullName evidence="1">Protein kinase domain-containing protein</fullName>
    </recommendedName>
</protein>
<dbReference type="InterPro" id="IPR011009">
    <property type="entry name" value="Kinase-like_dom_sf"/>
</dbReference>
<comment type="caution">
    <text evidence="2">The sequence shown here is derived from an EMBL/GenBank/DDBJ whole genome shotgun (WGS) entry which is preliminary data.</text>
</comment>
<dbReference type="InterPro" id="IPR044630">
    <property type="entry name" value="SPA1/2/3/4"/>
</dbReference>
<dbReference type="InterPro" id="IPR001680">
    <property type="entry name" value="WD40_rpt"/>
</dbReference>
<accession>A0A218XTK5</accession>
<dbReference type="Gene3D" id="1.10.510.10">
    <property type="entry name" value="Transferase(Phosphotransferase) domain 1"/>
    <property type="match status" value="1"/>
</dbReference>
<dbReference type="PROSITE" id="PS50011">
    <property type="entry name" value="PROTEIN_KINASE_DOM"/>
    <property type="match status" value="1"/>
</dbReference>
<reference evidence="3" key="1">
    <citation type="journal article" date="2017" name="Plant J.">
        <title>The pomegranate (Punica granatum L.) genome and the genomics of punicalagin biosynthesis.</title>
        <authorList>
            <person name="Qin G."/>
            <person name="Xu C."/>
            <person name="Ming R."/>
            <person name="Tang H."/>
            <person name="Guyot R."/>
            <person name="Kramer E.M."/>
            <person name="Hu Y."/>
            <person name="Yi X."/>
            <person name="Qi Y."/>
            <person name="Xu X."/>
            <person name="Gao Z."/>
            <person name="Pan H."/>
            <person name="Jian J."/>
            <person name="Tian Y."/>
            <person name="Yue Z."/>
            <person name="Xu Y."/>
        </authorList>
    </citation>
    <scope>NUCLEOTIDE SEQUENCE [LARGE SCALE GENOMIC DNA]</scope>
    <source>
        <strain evidence="3">cv. Dabenzi</strain>
    </source>
</reference>
<evidence type="ECO:0000313" key="2">
    <source>
        <dbReference type="EMBL" id="OWM88160.1"/>
    </source>
</evidence>
<dbReference type="InterPro" id="IPR036322">
    <property type="entry name" value="WD40_repeat_dom_sf"/>
</dbReference>
<organism evidence="2 3">
    <name type="scientific">Punica granatum</name>
    <name type="common">Pomegranate</name>
    <dbReference type="NCBI Taxonomy" id="22663"/>
    <lineage>
        <taxon>Eukaryota</taxon>
        <taxon>Viridiplantae</taxon>
        <taxon>Streptophyta</taxon>
        <taxon>Embryophyta</taxon>
        <taxon>Tracheophyta</taxon>
        <taxon>Spermatophyta</taxon>
        <taxon>Magnoliopsida</taxon>
        <taxon>eudicotyledons</taxon>
        <taxon>Gunneridae</taxon>
        <taxon>Pentapetalae</taxon>
        <taxon>rosids</taxon>
        <taxon>malvids</taxon>
        <taxon>Myrtales</taxon>
        <taxon>Lythraceae</taxon>
        <taxon>Punica</taxon>
    </lineage>
</organism>
<name>A0A218XTK5_PUNGR</name>
<dbReference type="GO" id="GO:0005524">
    <property type="term" value="F:ATP binding"/>
    <property type="evidence" value="ECO:0007669"/>
    <property type="project" value="InterPro"/>
</dbReference>
<dbReference type="EMBL" id="MTKT01000797">
    <property type="protein sequence ID" value="OWM88160.1"/>
    <property type="molecule type" value="Genomic_DNA"/>
</dbReference>
<evidence type="ECO:0000313" key="3">
    <source>
        <dbReference type="Proteomes" id="UP000197138"/>
    </source>
</evidence>
<dbReference type="Pfam" id="PF00400">
    <property type="entry name" value="WD40"/>
    <property type="match status" value="1"/>
</dbReference>
<dbReference type="GO" id="GO:0009640">
    <property type="term" value="P:photomorphogenesis"/>
    <property type="evidence" value="ECO:0007669"/>
    <property type="project" value="InterPro"/>
</dbReference>
<dbReference type="GO" id="GO:0004672">
    <property type="term" value="F:protein kinase activity"/>
    <property type="evidence" value="ECO:0007669"/>
    <property type="project" value="InterPro"/>
</dbReference>
<dbReference type="Gene3D" id="2.130.10.10">
    <property type="entry name" value="YVTN repeat-like/Quinoprotein amine dehydrogenase"/>
    <property type="match status" value="1"/>
</dbReference>
<dbReference type="SUPFAM" id="SSF56112">
    <property type="entry name" value="Protein kinase-like (PK-like)"/>
    <property type="match status" value="1"/>
</dbReference>
<dbReference type="AlphaFoldDB" id="A0A218XTK5"/>
<dbReference type="SUPFAM" id="SSF50978">
    <property type="entry name" value="WD40 repeat-like"/>
    <property type="match status" value="1"/>
</dbReference>